<comment type="caution">
    <text evidence="1">The sequence shown here is derived from an EMBL/GenBank/DDBJ whole genome shotgun (WGS) entry which is preliminary data.</text>
</comment>
<dbReference type="Proteomes" id="UP000037891">
    <property type="component" value="Unassembled WGS sequence"/>
</dbReference>
<evidence type="ECO:0000313" key="2">
    <source>
        <dbReference type="Proteomes" id="UP000037891"/>
    </source>
</evidence>
<sequence>MHREGKYGREAFAVTDRAMLRSHKEKVRALLWERTCSRKGRYIR</sequence>
<reference evidence="1 2" key="1">
    <citation type="submission" date="2015-07" db="EMBL/GenBank/DDBJ databases">
        <authorList>
            <person name="Noorani M."/>
        </authorList>
    </citation>
    <scope>NUCLEOTIDE SEQUENCE [LARGE SCALE GENOMIC DNA]</scope>
    <source>
        <strain evidence="1 2">0788_9</strain>
    </source>
</reference>
<dbReference type="EMBL" id="LGLN01000029">
    <property type="protein sequence ID" value="KPC34290.1"/>
    <property type="molecule type" value="Genomic_DNA"/>
</dbReference>
<reference evidence="1 2" key="2">
    <citation type="submission" date="2015-10" db="EMBL/GenBank/DDBJ databases">
        <title>Comparative genomics and high-throughput reverse genetic screens identify a new phytobacterial MAMP and an Arabidopsis receptor required for immune elicitation.</title>
        <authorList>
            <person name="Mott G.A."/>
            <person name="Thakur S."/>
            <person name="Wang P.W."/>
            <person name="Desveaux D."/>
            <person name="Guttman D.S."/>
        </authorList>
    </citation>
    <scope>NUCLEOTIDE SEQUENCE [LARGE SCALE GENOMIC DNA]</scope>
    <source>
        <strain evidence="1 2">0788_9</strain>
    </source>
</reference>
<dbReference type="PATRIC" id="fig|81035.3.peg.5372"/>
<protein>
    <submittedName>
        <fullName evidence="1">Uncharacterized protein</fullName>
    </submittedName>
</protein>
<accession>A0A0N1JPM5</accession>
<proteinExistence type="predicted"/>
<organism evidence="1 2">
    <name type="scientific">Pseudomonas syringae pv. cilantro</name>
    <dbReference type="NCBI Taxonomy" id="81035"/>
    <lineage>
        <taxon>Bacteria</taxon>
        <taxon>Pseudomonadati</taxon>
        <taxon>Pseudomonadota</taxon>
        <taxon>Gammaproteobacteria</taxon>
        <taxon>Pseudomonadales</taxon>
        <taxon>Pseudomonadaceae</taxon>
        <taxon>Pseudomonas</taxon>
        <taxon>Pseudomonas syringae</taxon>
    </lineage>
</organism>
<dbReference type="AlphaFoldDB" id="A0A0N1JPM5"/>
<name>A0A0N1JPM5_PSESX</name>
<evidence type="ECO:0000313" key="1">
    <source>
        <dbReference type="EMBL" id="KPC34290.1"/>
    </source>
</evidence>
<gene>
    <name evidence="1" type="ORF">ABJ99_4993</name>
</gene>